<organism evidence="2 3">
    <name type="scientific">Frigoriflavimonas asaccharolytica</name>
    <dbReference type="NCBI Taxonomy" id="2735899"/>
    <lineage>
        <taxon>Bacteria</taxon>
        <taxon>Pseudomonadati</taxon>
        <taxon>Bacteroidota</taxon>
        <taxon>Flavobacteriia</taxon>
        <taxon>Flavobacteriales</taxon>
        <taxon>Weeksellaceae</taxon>
        <taxon>Frigoriflavimonas</taxon>
    </lineage>
</organism>
<sequence>MDRKDFLILFWNKYLQIFLLLAVFGLTILNFKNIIEISKNFGLIIFLVITLFTIAGVFKFILDEITLAIPIKIRSFFNLIFNYLEKISFFLPLALIIFLILNWQNETIVNNIFSTALILFYINNSYLKKIFHKIEKV</sequence>
<accession>A0A8J8K6F1</accession>
<evidence type="ECO:0000313" key="2">
    <source>
        <dbReference type="EMBL" id="NRS93675.1"/>
    </source>
</evidence>
<evidence type="ECO:0000313" key="3">
    <source>
        <dbReference type="Proteomes" id="UP000610746"/>
    </source>
</evidence>
<keyword evidence="1" id="KW-0472">Membrane</keyword>
<keyword evidence="1" id="KW-1133">Transmembrane helix</keyword>
<keyword evidence="1" id="KW-0812">Transmembrane</keyword>
<evidence type="ECO:0000256" key="1">
    <source>
        <dbReference type="SAM" id="Phobius"/>
    </source>
</evidence>
<gene>
    <name evidence="2" type="ORF">HNQ03_002766</name>
</gene>
<feature type="transmembrane region" description="Helical" evidence="1">
    <location>
        <begin position="83"/>
        <end position="102"/>
    </location>
</feature>
<comment type="caution">
    <text evidence="2">The sequence shown here is derived from an EMBL/GenBank/DDBJ whole genome shotgun (WGS) entry which is preliminary data.</text>
</comment>
<proteinExistence type="predicted"/>
<feature type="transmembrane region" description="Helical" evidence="1">
    <location>
        <begin position="41"/>
        <end position="62"/>
    </location>
</feature>
<reference evidence="2" key="1">
    <citation type="submission" date="2020-05" db="EMBL/GenBank/DDBJ databases">
        <title>Genomic Encyclopedia of Type Strains, Phase IV (KMG-V): Genome sequencing to study the core and pangenomes of soil and plant-associated prokaryotes.</title>
        <authorList>
            <person name="Whitman W."/>
        </authorList>
    </citation>
    <scope>NUCLEOTIDE SEQUENCE</scope>
    <source>
        <strain evidence="2">16F</strain>
    </source>
</reference>
<dbReference type="AlphaFoldDB" id="A0A8J8K6F1"/>
<dbReference type="Proteomes" id="UP000610746">
    <property type="component" value="Unassembled WGS sequence"/>
</dbReference>
<dbReference type="EMBL" id="JABSNO010000025">
    <property type="protein sequence ID" value="NRS93675.1"/>
    <property type="molecule type" value="Genomic_DNA"/>
</dbReference>
<feature type="transmembrane region" description="Helical" evidence="1">
    <location>
        <begin position="7"/>
        <end position="29"/>
    </location>
</feature>
<name>A0A8J8K6F1_9FLAO</name>
<keyword evidence="3" id="KW-1185">Reference proteome</keyword>
<protein>
    <submittedName>
        <fullName evidence="2">Uncharacterized protein</fullName>
    </submittedName>
</protein>
<feature type="transmembrane region" description="Helical" evidence="1">
    <location>
        <begin position="108"/>
        <end position="127"/>
    </location>
</feature>